<dbReference type="InterPro" id="IPR027417">
    <property type="entry name" value="P-loop_NTPase"/>
</dbReference>
<dbReference type="SUPFAM" id="SSF52540">
    <property type="entry name" value="P-loop containing nucleoside triphosphate hydrolases"/>
    <property type="match status" value="1"/>
</dbReference>
<evidence type="ECO:0000313" key="3">
    <source>
        <dbReference type="Proteomes" id="UP000070260"/>
    </source>
</evidence>
<dbReference type="RefSeq" id="WP_061427126.1">
    <property type="nucleotide sequence ID" value="NZ_CATNWW010000003.1"/>
</dbReference>
<dbReference type="Gene3D" id="3.40.50.300">
    <property type="entry name" value="P-loop containing nucleotide triphosphate hydrolases"/>
    <property type="match status" value="1"/>
</dbReference>
<dbReference type="PANTHER" id="PTHR22674:SF6">
    <property type="entry name" value="NTPASE KAP FAMILY P-LOOP DOMAIN-CONTAINING PROTEIN 1"/>
    <property type="match status" value="1"/>
</dbReference>
<dbReference type="EMBL" id="CP010994">
    <property type="protein sequence ID" value="AMN35233.1"/>
    <property type="molecule type" value="Genomic_DNA"/>
</dbReference>
<reference evidence="2 3" key="1">
    <citation type="journal article" date="2016" name="PLoS ONE">
        <title>Plasmid Characterization and Chromosome Analysis of Two netF+ Clostridium perfringens Isolates Associated with Foal and Canine Necrotizing Enteritis.</title>
        <authorList>
            <person name="Mehdizadeh Gohari I."/>
            <person name="Kropinski A.M."/>
            <person name="Weese S.J."/>
            <person name="Parreira V.R."/>
            <person name="Whitehead A.E."/>
            <person name="Boerlin P."/>
            <person name="Prescott J.F."/>
        </authorList>
    </citation>
    <scope>NUCLEOTIDE SEQUENCE [LARGE SCALE GENOMIC DNA]</scope>
    <source>
        <strain evidence="2 3">JP838</strain>
    </source>
</reference>
<accession>A0A127EH23</accession>
<dbReference type="Pfam" id="PF07693">
    <property type="entry name" value="KAP_NTPase"/>
    <property type="match status" value="1"/>
</dbReference>
<sequence length="614" mass="70502">MWKDSETELDFLDFDYLKGILKFTINNTELLPASIGVYGDWGSGKSSLIKMSMDELQSEIGTVCLKFNGWLFEGYEDAKTALMGSILDVIEEERKPTDKAKKCIKGLYNSIDKLKLLKGGLKFGTDMIFTGGIGTLLSIGLSNLLDSTKEKLTAENASNIIDGLDLEKIKENIQSELSNKEIRNSIKEFQKNFEELLKETKIERLVVFVDELDRCSPDTILETLEAIRLFLFVGNVAFIIGADERHIAYAIKQKFDNIDGLQINIGKEYLEKIIQYPIKIPRLNAKEVEFYITCLLLQKDLNKNEFDKTIEFFNSKKKEDFFNFSVDYTLLANEFPEIAEKVKESLIIAKQLGQVLARGLNGNPRQCKRFLNSLYMRIEMAKYKKIDLDRKILAKLMLLEYFKETLFKKIAELEMESGENKDLKELEEDDTISSENKLNPWGEDVWVKNWCKIEPKLADTDLTPYFYFTRTSLEDKFDLSSKKLSPKAQEILTKLLSKSDTGLKSALKDSNDINDSESSEILKSVFEIMVQEPKIEIKFLKAFIQWGLTKDIMVTEVTSYLASISGEQLKASHIPWIKSFRDKLENKQALDDILDKWKSENSNLTKLIDKEKGE</sequence>
<dbReference type="PATRIC" id="fig|1502.177.peg.1112"/>
<evidence type="ECO:0000313" key="2">
    <source>
        <dbReference type="EMBL" id="AMN35233.1"/>
    </source>
</evidence>
<proteinExistence type="predicted"/>
<evidence type="ECO:0000259" key="1">
    <source>
        <dbReference type="Pfam" id="PF07693"/>
    </source>
</evidence>
<dbReference type="OrthoDB" id="88903at2"/>
<feature type="domain" description="KAP NTPase" evidence="1">
    <location>
        <begin position="25"/>
        <end position="377"/>
    </location>
</feature>
<dbReference type="InterPro" id="IPR011646">
    <property type="entry name" value="KAP_P-loop"/>
</dbReference>
<organism evidence="2 3">
    <name type="scientific">Clostridium perfringens</name>
    <dbReference type="NCBI Taxonomy" id="1502"/>
    <lineage>
        <taxon>Bacteria</taxon>
        <taxon>Bacillati</taxon>
        <taxon>Bacillota</taxon>
        <taxon>Clostridia</taxon>
        <taxon>Eubacteriales</taxon>
        <taxon>Clostridiaceae</taxon>
        <taxon>Clostridium</taxon>
    </lineage>
</organism>
<dbReference type="Proteomes" id="UP000070260">
    <property type="component" value="Chromosome"/>
</dbReference>
<dbReference type="InterPro" id="IPR052754">
    <property type="entry name" value="NTPase_KAP_P-loop"/>
</dbReference>
<protein>
    <submittedName>
        <fullName evidence="2">NTPase</fullName>
    </submittedName>
</protein>
<dbReference type="PANTHER" id="PTHR22674">
    <property type="entry name" value="NTPASE, KAP FAMILY P-LOOP DOMAIN-CONTAINING 1"/>
    <property type="match status" value="1"/>
</dbReference>
<name>A0A127EH23_CLOPF</name>
<dbReference type="AlphaFoldDB" id="A0A127EH23"/>
<gene>
    <name evidence="2" type="ORF">JFP838_05540</name>
</gene>